<evidence type="ECO:0000259" key="2">
    <source>
        <dbReference type="PROSITE" id="PS50994"/>
    </source>
</evidence>
<gene>
    <name evidence="3" type="ORF">E0H75_42660</name>
</gene>
<dbReference type="Pfam" id="PF13276">
    <property type="entry name" value="HTH_21"/>
    <property type="match status" value="1"/>
</dbReference>
<dbReference type="InterPro" id="IPR036397">
    <property type="entry name" value="RNaseH_sf"/>
</dbReference>
<dbReference type="NCBIfam" id="NF033516">
    <property type="entry name" value="transpos_IS3"/>
    <property type="match status" value="1"/>
</dbReference>
<dbReference type="InterPro" id="IPR009057">
    <property type="entry name" value="Homeodomain-like_sf"/>
</dbReference>
<dbReference type="InterPro" id="IPR036388">
    <property type="entry name" value="WH-like_DNA-bd_sf"/>
</dbReference>
<comment type="function">
    <text evidence="1">Involved in the transposition of the insertion sequence.</text>
</comment>
<dbReference type="InterPro" id="IPR025948">
    <property type="entry name" value="HTH-like_dom"/>
</dbReference>
<sequence length="433" mass="47781">MAAPRKYGDELRERATRMVIEARRDPATRAGAIPRIAEQLGVHRETLRGWVRQAEIDEGTVAGTTTGDAERIAQLERENRELRRANEILKTASAFFAGGGARPQDQVAGEAAGEVTRVPTAVLVEFIDQHRDRFGVEPICEVLAAAGIKIAPSTYYAAKSRPPSALAVRDAGLVAAIRQVHKDILGVYGARKVHAELNRGGIDVARCTVERLMRAEGLQGIRRDKTRKTTRTEGAETPRPADLVERRFVAEAPNRLWVADLTYIRAHSGWVYAAFVIDVFSRLVVGWQVSTSLRTDLALDALDMGLWARQRAGHDVTGLIHHSDRGVQYRAVRYTERLAEADAVASVGSRGDSYDNAMAEAFNSLFKAELIRNPATRPTTGWKSIGDVEIALAEYIDWFNHRRLHGQIGHIPPAEFEANHYSEIPVLTEAGST</sequence>
<dbReference type="OrthoDB" id="4281720at2"/>
<dbReference type="PROSITE" id="PS50994">
    <property type="entry name" value="INTEGRASE"/>
    <property type="match status" value="1"/>
</dbReference>
<dbReference type="GO" id="GO:0006313">
    <property type="term" value="P:DNA transposition"/>
    <property type="evidence" value="ECO:0007669"/>
    <property type="project" value="InterPro"/>
</dbReference>
<comment type="caution">
    <text evidence="3">The sequence shown here is derived from an EMBL/GenBank/DDBJ whole genome shotgun (WGS) entry which is preliminary data.</text>
</comment>
<evidence type="ECO:0000256" key="1">
    <source>
        <dbReference type="ARBA" id="ARBA00002286"/>
    </source>
</evidence>
<dbReference type="GO" id="GO:0004803">
    <property type="term" value="F:transposase activity"/>
    <property type="evidence" value="ECO:0007669"/>
    <property type="project" value="InterPro"/>
</dbReference>
<dbReference type="Gene3D" id="3.30.420.10">
    <property type="entry name" value="Ribonuclease H-like superfamily/Ribonuclease H"/>
    <property type="match status" value="1"/>
</dbReference>
<reference evidence="3 4" key="1">
    <citation type="submission" date="2019-02" db="EMBL/GenBank/DDBJ databases">
        <title>Kribbella capetownensis sp. nov. and Kribbella speibonae sp. nov., isolated from soil.</title>
        <authorList>
            <person name="Curtis S.M."/>
            <person name="Norton I."/>
            <person name="Everest G.J."/>
            <person name="Meyers P.R."/>
        </authorList>
    </citation>
    <scope>NUCLEOTIDE SEQUENCE [LARGE SCALE GENOMIC DNA]</scope>
    <source>
        <strain evidence="3 4">YM53</strain>
    </source>
</reference>
<dbReference type="SUPFAM" id="SSF53098">
    <property type="entry name" value="Ribonuclease H-like"/>
    <property type="match status" value="1"/>
</dbReference>
<dbReference type="SUPFAM" id="SSF46689">
    <property type="entry name" value="Homeodomain-like"/>
    <property type="match status" value="1"/>
</dbReference>
<accession>A0A4R0IMT3</accession>
<keyword evidence="4" id="KW-1185">Reference proteome</keyword>
<evidence type="ECO:0000313" key="3">
    <source>
        <dbReference type="EMBL" id="TCC32646.1"/>
    </source>
</evidence>
<dbReference type="PANTHER" id="PTHR46889:SF4">
    <property type="entry name" value="TRANSPOSASE INSO FOR INSERTION SEQUENCE ELEMENT IS911B-RELATED"/>
    <property type="match status" value="1"/>
</dbReference>
<feature type="domain" description="Integrase catalytic" evidence="2">
    <location>
        <begin position="249"/>
        <end position="420"/>
    </location>
</feature>
<evidence type="ECO:0000313" key="4">
    <source>
        <dbReference type="Proteomes" id="UP000293342"/>
    </source>
</evidence>
<dbReference type="Pfam" id="PF00665">
    <property type="entry name" value="rve"/>
    <property type="match status" value="1"/>
</dbReference>
<dbReference type="GO" id="GO:0015074">
    <property type="term" value="P:DNA integration"/>
    <property type="evidence" value="ECO:0007669"/>
    <property type="project" value="InterPro"/>
</dbReference>
<name>A0A4R0IMT3_9ACTN</name>
<dbReference type="GO" id="GO:0003677">
    <property type="term" value="F:DNA binding"/>
    <property type="evidence" value="ECO:0007669"/>
    <property type="project" value="InterPro"/>
</dbReference>
<dbReference type="RefSeq" id="WP_131519452.1">
    <property type="nucleotide sequence ID" value="NZ_SJKD01000021.1"/>
</dbReference>
<dbReference type="InterPro" id="IPR012337">
    <property type="entry name" value="RNaseH-like_sf"/>
</dbReference>
<organism evidence="3 4">
    <name type="scientific">Kribbella capetownensis</name>
    <dbReference type="NCBI Taxonomy" id="1572659"/>
    <lineage>
        <taxon>Bacteria</taxon>
        <taxon>Bacillati</taxon>
        <taxon>Actinomycetota</taxon>
        <taxon>Actinomycetes</taxon>
        <taxon>Propionibacteriales</taxon>
        <taxon>Kribbellaceae</taxon>
        <taxon>Kribbella</taxon>
    </lineage>
</organism>
<dbReference type="EMBL" id="SJKD01000021">
    <property type="protein sequence ID" value="TCC32646.1"/>
    <property type="molecule type" value="Genomic_DNA"/>
</dbReference>
<dbReference type="InterPro" id="IPR001584">
    <property type="entry name" value="Integrase_cat-core"/>
</dbReference>
<dbReference type="Gene3D" id="1.10.10.10">
    <property type="entry name" value="Winged helix-like DNA-binding domain superfamily/Winged helix DNA-binding domain"/>
    <property type="match status" value="1"/>
</dbReference>
<dbReference type="Pfam" id="PF01527">
    <property type="entry name" value="HTH_Tnp_1"/>
    <property type="match status" value="1"/>
</dbReference>
<dbReference type="InterPro" id="IPR048020">
    <property type="entry name" value="Transpos_IS3"/>
</dbReference>
<dbReference type="InterPro" id="IPR050900">
    <property type="entry name" value="Transposase_IS3/IS150/IS904"/>
</dbReference>
<dbReference type="Pfam" id="PF13333">
    <property type="entry name" value="rve_2"/>
    <property type="match status" value="1"/>
</dbReference>
<dbReference type="Proteomes" id="UP000293342">
    <property type="component" value="Unassembled WGS sequence"/>
</dbReference>
<dbReference type="PANTHER" id="PTHR46889">
    <property type="entry name" value="TRANSPOSASE INSF FOR INSERTION SEQUENCE IS3B-RELATED"/>
    <property type="match status" value="1"/>
</dbReference>
<proteinExistence type="predicted"/>
<dbReference type="AlphaFoldDB" id="A0A4R0IMT3"/>
<dbReference type="InterPro" id="IPR002514">
    <property type="entry name" value="Transposase_8"/>
</dbReference>
<protein>
    <submittedName>
        <fullName evidence="3">IS3 family transposase</fullName>
    </submittedName>
</protein>